<evidence type="ECO:0000313" key="2">
    <source>
        <dbReference type="Proteomes" id="UP000054560"/>
    </source>
</evidence>
<dbReference type="RefSeq" id="XP_014143910.1">
    <property type="nucleotide sequence ID" value="XM_014288435.1"/>
</dbReference>
<sequence length="76" mass="8647">RLAGDCFKKVAELKSDVKHEQVSNYITASQCYRKEWPEGALTCLSAAIDGYTDMGRFSQAAKVTRSVMYAHERLWE</sequence>
<dbReference type="STRING" id="667725.A0A0L0F1I2"/>
<accession>A0A0L0F1I2</accession>
<dbReference type="EMBL" id="KQ252472">
    <property type="protein sequence ID" value="KNC70008.1"/>
    <property type="molecule type" value="Genomic_DNA"/>
</dbReference>
<dbReference type="Gene3D" id="1.25.40.10">
    <property type="entry name" value="Tetratricopeptide repeat domain"/>
    <property type="match status" value="1"/>
</dbReference>
<dbReference type="InterPro" id="IPR011990">
    <property type="entry name" value="TPR-like_helical_dom_sf"/>
</dbReference>
<reference evidence="1 2" key="1">
    <citation type="submission" date="2011-02" db="EMBL/GenBank/DDBJ databases">
        <title>The Genome Sequence of Sphaeroforma arctica JP610.</title>
        <authorList>
            <consortium name="The Broad Institute Genome Sequencing Platform"/>
            <person name="Russ C."/>
            <person name="Cuomo C."/>
            <person name="Young S.K."/>
            <person name="Zeng Q."/>
            <person name="Gargeya S."/>
            <person name="Alvarado L."/>
            <person name="Berlin A."/>
            <person name="Chapman S.B."/>
            <person name="Chen Z."/>
            <person name="Freedman E."/>
            <person name="Gellesch M."/>
            <person name="Goldberg J."/>
            <person name="Griggs A."/>
            <person name="Gujja S."/>
            <person name="Heilman E."/>
            <person name="Heiman D."/>
            <person name="Howarth C."/>
            <person name="Mehta T."/>
            <person name="Neiman D."/>
            <person name="Pearson M."/>
            <person name="Roberts A."/>
            <person name="Saif S."/>
            <person name="Shea T."/>
            <person name="Shenoy N."/>
            <person name="Sisk P."/>
            <person name="Stolte C."/>
            <person name="Sykes S."/>
            <person name="White J."/>
            <person name="Yandava C."/>
            <person name="Burger G."/>
            <person name="Gray M.W."/>
            <person name="Holland P.W.H."/>
            <person name="King N."/>
            <person name="Lang F.B.F."/>
            <person name="Roger A.J."/>
            <person name="Ruiz-Trillo I."/>
            <person name="Haas B."/>
            <person name="Nusbaum C."/>
            <person name="Birren B."/>
        </authorList>
    </citation>
    <scope>NUCLEOTIDE SEQUENCE [LARGE SCALE GENOMIC DNA]</scope>
    <source>
        <strain evidence="1 2">JP610</strain>
    </source>
</reference>
<dbReference type="GeneID" id="25917977"/>
<dbReference type="AlphaFoldDB" id="A0A0L0F1I2"/>
<organism evidence="1 2">
    <name type="scientific">Sphaeroforma arctica JP610</name>
    <dbReference type="NCBI Taxonomy" id="667725"/>
    <lineage>
        <taxon>Eukaryota</taxon>
        <taxon>Ichthyosporea</taxon>
        <taxon>Ichthyophonida</taxon>
        <taxon>Sphaeroforma</taxon>
    </lineage>
</organism>
<feature type="non-terminal residue" evidence="1">
    <location>
        <position position="1"/>
    </location>
</feature>
<name>A0A0L0F1I2_9EUKA</name>
<dbReference type="Proteomes" id="UP000054560">
    <property type="component" value="Unassembled WGS sequence"/>
</dbReference>
<keyword evidence="2" id="KW-1185">Reference proteome</keyword>
<protein>
    <submittedName>
        <fullName evidence="1">Uncharacterized protein</fullName>
    </submittedName>
</protein>
<proteinExistence type="predicted"/>
<gene>
    <name evidence="1" type="ORF">SARC_17473</name>
</gene>
<dbReference type="SUPFAM" id="SSF48452">
    <property type="entry name" value="TPR-like"/>
    <property type="match status" value="1"/>
</dbReference>
<dbReference type="Pfam" id="PF14938">
    <property type="entry name" value="SNAP"/>
    <property type="match status" value="1"/>
</dbReference>
<evidence type="ECO:0000313" key="1">
    <source>
        <dbReference type="EMBL" id="KNC70008.1"/>
    </source>
</evidence>
<dbReference type="OrthoDB" id="9984275at2759"/>